<dbReference type="Gene3D" id="1.10.10.10">
    <property type="entry name" value="Winged helix-like DNA-binding domain superfamily/Winged helix DNA-binding domain"/>
    <property type="match status" value="1"/>
</dbReference>
<dbReference type="GO" id="GO:0030170">
    <property type="term" value="F:pyridoxal phosphate binding"/>
    <property type="evidence" value="ECO:0007669"/>
    <property type="project" value="InterPro"/>
</dbReference>
<accession>A9KM26</accession>
<dbReference type="InterPro" id="IPR036388">
    <property type="entry name" value="WH-like_DNA-bd_sf"/>
</dbReference>
<dbReference type="STRING" id="357809.Cphy_0989"/>
<evidence type="ECO:0000256" key="5">
    <source>
        <dbReference type="ARBA" id="ARBA00023163"/>
    </source>
</evidence>
<dbReference type="OrthoDB" id="9808770at2"/>
<dbReference type="InterPro" id="IPR000524">
    <property type="entry name" value="Tscrpt_reg_HTH_GntR"/>
</dbReference>
<dbReference type="CDD" id="cd07377">
    <property type="entry name" value="WHTH_GntR"/>
    <property type="match status" value="1"/>
</dbReference>
<keyword evidence="3" id="KW-0805">Transcription regulation</keyword>
<dbReference type="GO" id="GO:0003677">
    <property type="term" value="F:DNA binding"/>
    <property type="evidence" value="ECO:0007669"/>
    <property type="project" value="UniProtKB-KW"/>
</dbReference>
<evidence type="ECO:0000256" key="2">
    <source>
        <dbReference type="ARBA" id="ARBA00022898"/>
    </source>
</evidence>
<dbReference type="SUPFAM" id="SSF53383">
    <property type="entry name" value="PLP-dependent transferases"/>
    <property type="match status" value="1"/>
</dbReference>
<dbReference type="RefSeq" id="WP_012199015.1">
    <property type="nucleotide sequence ID" value="NC_010001.1"/>
</dbReference>
<dbReference type="Proteomes" id="UP000000370">
    <property type="component" value="Chromosome"/>
</dbReference>
<protein>
    <submittedName>
        <fullName evidence="7">Transcriptional regulator, GntR family with aminotransferase domain</fullName>
    </submittedName>
</protein>
<evidence type="ECO:0000256" key="1">
    <source>
        <dbReference type="ARBA" id="ARBA00005384"/>
    </source>
</evidence>
<dbReference type="PROSITE" id="PS50949">
    <property type="entry name" value="HTH_GNTR"/>
    <property type="match status" value="1"/>
</dbReference>
<keyword evidence="8" id="KW-1185">Reference proteome</keyword>
<dbReference type="KEGG" id="cpy:Cphy_0989"/>
<keyword evidence="4" id="KW-0238">DNA-binding</keyword>
<dbReference type="InterPro" id="IPR015424">
    <property type="entry name" value="PyrdxlP-dep_Trfase"/>
</dbReference>
<dbReference type="eggNOG" id="COG1167">
    <property type="taxonomic scope" value="Bacteria"/>
</dbReference>
<dbReference type="PRINTS" id="PR00035">
    <property type="entry name" value="HTHGNTR"/>
</dbReference>
<keyword evidence="5" id="KW-0804">Transcription</keyword>
<dbReference type="CDD" id="cd00609">
    <property type="entry name" value="AAT_like"/>
    <property type="match status" value="1"/>
</dbReference>
<evidence type="ECO:0000256" key="3">
    <source>
        <dbReference type="ARBA" id="ARBA00023015"/>
    </source>
</evidence>
<dbReference type="SMART" id="SM00345">
    <property type="entry name" value="HTH_GNTR"/>
    <property type="match status" value="1"/>
</dbReference>
<dbReference type="PANTHER" id="PTHR46577:SF1">
    <property type="entry name" value="HTH-TYPE TRANSCRIPTIONAL REGULATORY PROTEIN GABR"/>
    <property type="match status" value="1"/>
</dbReference>
<dbReference type="GO" id="GO:0003700">
    <property type="term" value="F:DNA-binding transcription factor activity"/>
    <property type="evidence" value="ECO:0007669"/>
    <property type="project" value="InterPro"/>
</dbReference>
<dbReference type="InterPro" id="IPR004839">
    <property type="entry name" value="Aminotransferase_I/II_large"/>
</dbReference>
<dbReference type="Gene3D" id="3.40.640.10">
    <property type="entry name" value="Type I PLP-dependent aspartate aminotransferase-like (Major domain)"/>
    <property type="match status" value="1"/>
</dbReference>
<dbReference type="Pfam" id="PF00392">
    <property type="entry name" value="GntR"/>
    <property type="match status" value="1"/>
</dbReference>
<dbReference type="InterPro" id="IPR036390">
    <property type="entry name" value="WH_DNA-bd_sf"/>
</dbReference>
<keyword evidence="7" id="KW-0032">Aminotransferase</keyword>
<keyword evidence="2" id="KW-0663">Pyridoxal phosphate</keyword>
<dbReference type="AlphaFoldDB" id="A9KM26"/>
<dbReference type="EMBL" id="CP000885">
    <property type="protein sequence ID" value="ABX41369.1"/>
    <property type="molecule type" value="Genomic_DNA"/>
</dbReference>
<evidence type="ECO:0000256" key="4">
    <source>
        <dbReference type="ARBA" id="ARBA00023125"/>
    </source>
</evidence>
<comment type="similarity">
    <text evidence="1">In the C-terminal section; belongs to the class-I pyridoxal-phosphate-dependent aminotransferase family.</text>
</comment>
<dbReference type="SUPFAM" id="SSF46785">
    <property type="entry name" value="Winged helix' DNA-binding domain"/>
    <property type="match status" value="1"/>
</dbReference>
<keyword evidence="7" id="KW-0808">Transferase</keyword>
<dbReference type="InterPro" id="IPR051446">
    <property type="entry name" value="HTH_trans_reg/aminotransferase"/>
</dbReference>
<evidence type="ECO:0000259" key="6">
    <source>
        <dbReference type="PROSITE" id="PS50949"/>
    </source>
</evidence>
<dbReference type="GO" id="GO:0008483">
    <property type="term" value="F:transaminase activity"/>
    <property type="evidence" value="ECO:0007669"/>
    <property type="project" value="UniProtKB-KW"/>
</dbReference>
<dbReference type="InterPro" id="IPR015421">
    <property type="entry name" value="PyrdxlP-dep_Trfase_major"/>
</dbReference>
<reference evidence="8" key="1">
    <citation type="submission" date="2007-11" db="EMBL/GenBank/DDBJ databases">
        <title>Complete genome sequence of Clostridium phytofermentans ISDg.</title>
        <authorList>
            <person name="Leschine S.B."/>
            <person name="Warnick T.A."/>
            <person name="Blanchard J.L."/>
            <person name="Schnell D.J."/>
            <person name="Petit E.L."/>
            <person name="LaTouf W.G."/>
            <person name="Copeland A."/>
            <person name="Lucas S."/>
            <person name="Lapidus A."/>
            <person name="Barry K."/>
            <person name="Glavina del Rio T."/>
            <person name="Dalin E."/>
            <person name="Tice H."/>
            <person name="Pitluck S."/>
            <person name="Kiss H."/>
            <person name="Brettin T."/>
            <person name="Bruce D."/>
            <person name="Detter J.C."/>
            <person name="Han C."/>
            <person name="Kuske C."/>
            <person name="Schmutz J."/>
            <person name="Larimer F."/>
            <person name="Land M."/>
            <person name="Hauser L."/>
            <person name="Kyrpides N."/>
            <person name="Kim E.A."/>
            <person name="Richardson P."/>
        </authorList>
    </citation>
    <scope>NUCLEOTIDE SEQUENCE [LARGE SCALE GENOMIC DNA]</scope>
    <source>
        <strain evidence="8">ATCC 700394 / DSM 18823 / ISDg</strain>
    </source>
</reference>
<feature type="domain" description="HTH gntR-type" evidence="6">
    <location>
        <begin position="12"/>
        <end position="80"/>
    </location>
</feature>
<organism evidence="7 8">
    <name type="scientific">Lachnoclostridium phytofermentans (strain ATCC 700394 / DSM 18823 / ISDg)</name>
    <name type="common">Clostridium phytofermentans</name>
    <dbReference type="NCBI Taxonomy" id="357809"/>
    <lineage>
        <taxon>Bacteria</taxon>
        <taxon>Bacillati</taxon>
        <taxon>Bacillota</taxon>
        <taxon>Clostridia</taxon>
        <taxon>Lachnospirales</taxon>
        <taxon>Lachnospiraceae</taxon>
    </lineage>
</organism>
<dbReference type="PANTHER" id="PTHR46577">
    <property type="entry name" value="HTH-TYPE TRANSCRIPTIONAL REGULATORY PROTEIN GABR"/>
    <property type="match status" value="1"/>
</dbReference>
<gene>
    <name evidence="7" type="ordered locus">Cphy_0989</name>
</gene>
<name>A9KM26_LACP7</name>
<dbReference type="HOGENOM" id="CLU_017584_0_1_9"/>
<dbReference type="Pfam" id="PF00155">
    <property type="entry name" value="Aminotran_1_2"/>
    <property type="match status" value="1"/>
</dbReference>
<evidence type="ECO:0000313" key="7">
    <source>
        <dbReference type="EMBL" id="ABX41369.1"/>
    </source>
</evidence>
<proteinExistence type="inferred from homology"/>
<evidence type="ECO:0000313" key="8">
    <source>
        <dbReference type="Proteomes" id="UP000000370"/>
    </source>
</evidence>
<sequence length="473" mass="54265">MDTMMIQLNKDRPLYLQIYEHIKNGIISGVFQEREALPSIRKLAATLSVSKITVEKAYDQLFSEGYIEGAERSRFAVAALSEPFDLYDEKKQKKMPYYTPPKKEEITYDFSSGEMDSEGFDFFLWRKYMSRALLDSARLMKYGEIPGEVELRQQIAKYLMESRGVVASAEQIIIGSNTQVLIGQLCTLFDPNHDKIAFENPGFKNGRRVFFDYGFEIVPIEMTPQGLDEASLRKSTAKAVFVSPSHQFPTGLIMPAPRRISLLNWAYENNSYIIEDDYDSEYRYYGNPIPAMKGMDQSDRVIYIGSFSKIIPPSIRISYMILPEILMKKYRGRESHYSQTASAIEQMTLSLYMEDGQLERQIRRLKKIYNEKRRLFISELKGAFGENGKIYDNGSGLFVILEPKFNIDRVALKEASKKNGCRISCVEDFLMEKPKNHSSKIKLILYFSSIKSADIPDAVQALKSCLTSVNMLE</sequence>